<dbReference type="Proteomes" id="UP001597051">
    <property type="component" value="Unassembled WGS sequence"/>
</dbReference>
<dbReference type="EMBL" id="JBHTIZ010000015">
    <property type="protein sequence ID" value="MFD0984079.1"/>
    <property type="molecule type" value="Genomic_DNA"/>
</dbReference>
<comment type="caution">
    <text evidence="2">The sequence shown here is derived from an EMBL/GenBank/DDBJ whole genome shotgun (WGS) entry which is preliminary data.</text>
</comment>
<dbReference type="InterPro" id="IPR018695">
    <property type="entry name" value="DUF2194"/>
</dbReference>
<organism evidence="2 3">
    <name type="scientific">Flavobacterium myungsuense</name>
    <dbReference type="NCBI Taxonomy" id="651823"/>
    <lineage>
        <taxon>Bacteria</taxon>
        <taxon>Pseudomonadati</taxon>
        <taxon>Bacteroidota</taxon>
        <taxon>Flavobacteriia</taxon>
        <taxon>Flavobacteriales</taxon>
        <taxon>Flavobacteriaceae</taxon>
        <taxon>Flavobacterium</taxon>
    </lineage>
</organism>
<keyword evidence="1" id="KW-0732">Signal</keyword>
<keyword evidence="3" id="KW-1185">Reference proteome</keyword>
<evidence type="ECO:0000313" key="3">
    <source>
        <dbReference type="Proteomes" id="UP001597051"/>
    </source>
</evidence>
<dbReference type="Gene3D" id="3.20.20.370">
    <property type="entry name" value="Glycoside hydrolase/deacetylase"/>
    <property type="match status" value="1"/>
</dbReference>
<sequence length="1326" mass="154955">MKFINTKLKVSLKFLLFVLGFLAISSCEGLDDWSDLKIADLIDLKEDVKNEEDKVFKRYAELGMSNQPLIEFIVDEKEIQSKLYNANIKKTCDYTKLPFRSIPLNLWNSTIKIASSTRVLSVYDTKKLNDASIPKLLDFVTNGGTLFLPYANEDHRFSYFFGFIPEAEFATDVKSSGFYFNYNIFPNAKDKKYFSNLKHYGFASSNFSNKIKFLATALNNKNYPTIIENKIGTGRVILINSTNNFLKEDRGLLFAGILKGLEAIPYPVANTSTIFLDDFPSPLYNIMAEPIASEMNMNMEDFVKKVWWPDMKKLAKEYKIPYSAMTTFDYRNKIVPPFTLDQWNSRKITINNKTEPIPDWLVKDVANDGHEIAFHGYNHVSLLKHLWKNPIFINTSMNTVKKKWEISNFGKLPTTYVPPSNDIDKEGIKELKKAMPSLKYMCSLYLGIKKEGGDREFDYDPYNNDFFDYPRISSGFYMSEEAKYYQQSMYLFTGIWTHFVHPDDVFQIPSTANARAGHYSLRNELNYGWRKSKGSDKAMLPEFKKYIKQITNAYPQLRFLNGNDAAEIVIDWRASRYNHKSENGLYTISQTNPGEVTKQYWFMYGSAENAEKIEGRLKNEVALFSKTPFLDGYMYSIYNNKPKITILDLNYKTPNQKANQASLNRAVLEEVKLYNIAVKKFRSGAYFEELEKKKLNIYLASLKNKMINTPDIDSITWNKYSKYMSWDERGTEVWKLLDEHVKKYPTKENIMYSKELDRVIGYPNDAITEKWTTEQLLVNPFDKELLNTYINNYNTEENELKIRMALKNLYAIDNSTTNYKNYLRHLLEYDTLEAIKELSDKKPTEDFAEFGEQIVWLYADSLDYRKAIEWSSIAKNIDFATKMGWYIESGQSKLVEKEYLKYIAENPNDDKAKILMSNVYHEMGRFKEAWILANSLPESEDKEDLRKTYNKDVVYEEDEIQQYLIENESELFYPNVMKAIVKEYRLTKGDFVDFNSLLQTNQNVNSFFNNIFSYNFYDKKENLHSVGVTRTKYYKLVIDTNYPSNYENTLGGLEYKFKTAEIEGKPQYWYRARVEANEATKAYYQAGLGYSKAKEKSFRSAELNLLPVEFAPGLNQNIYNLRLSLNQDFYLFKVINTNISFEGNYYTNGLLSRDTINTAILNPNRKSPLARKVFTTIDKDNYEIATFDDGIEGALSLRMVLDKGVIRKSKFVPFIEGQITRGNRDLEDGYPYWMLSNRNFGGTGIGWEFKIRNFNSRVEAGYFLDDYTKNFRRYIGNLSYQLFDYTALTFNFEIYDQDKFYSNAFRFGVKYNLKKKTKKKIIIEQQ</sequence>
<dbReference type="PROSITE" id="PS51257">
    <property type="entry name" value="PROKAR_LIPOPROTEIN"/>
    <property type="match status" value="1"/>
</dbReference>
<protein>
    <submittedName>
        <fullName evidence="2">DUF2194 domain-containing protein</fullName>
    </submittedName>
</protein>
<dbReference type="RefSeq" id="WP_379754849.1">
    <property type="nucleotide sequence ID" value="NZ_JBHSYB010000013.1"/>
</dbReference>
<reference evidence="3" key="1">
    <citation type="journal article" date="2019" name="Int. J. Syst. Evol. Microbiol.">
        <title>The Global Catalogue of Microorganisms (GCM) 10K type strain sequencing project: providing services to taxonomists for standard genome sequencing and annotation.</title>
        <authorList>
            <consortium name="The Broad Institute Genomics Platform"/>
            <consortium name="The Broad Institute Genome Sequencing Center for Infectious Disease"/>
            <person name="Wu L."/>
            <person name="Ma J."/>
        </authorList>
    </citation>
    <scope>NUCLEOTIDE SEQUENCE [LARGE SCALE GENOMIC DNA]</scope>
    <source>
        <strain evidence="3">CECT 7649</strain>
    </source>
</reference>
<gene>
    <name evidence="2" type="ORF">ACFQ0S_06255</name>
</gene>
<dbReference type="Pfam" id="PF09960">
    <property type="entry name" value="DUF2194"/>
    <property type="match status" value="1"/>
</dbReference>
<dbReference type="SUPFAM" id="SSF88713">
    <property type="entry name" value="Glycoside hydrolase/deacetylase"/>
    <property type="match status" value="1"/>
</dbReference>
<evidence type="ECO:0000256" key="1">
    <source>
        <dbReference type="SAM" id="SignalP"/>
    </source>
</evidence>
<proteinExistence type="predicted"/>
<dbReference type="InterPro" id="IPR011330">
    <property type="entry name" value="Glyco_hydro/deAcase_b/a-brl"/>
</dbReference>
<accession>A0ABW3J1G0</accession>
<feature type="chain" id="PRO_5047305055" evidence="1">
    <location>
        <begin position="24"/>
        <end position="1326"/>
    </location>
</feature>
<name>A0ABW3J1G0_9FLAO</name>
<feature type="signal peptide" evidence="1">
    <location>
        <begin position="1"/>
        <end position="23"/>
    </location>
</feature>
<evidence type="ECO:0000313" key="2">
    <source>
        <dbReference type="EMBL" id="MFD0984079.1"/>
    </source>
</evidence>